<dbReference type="InterPro" id="IPR013320">
    <property type="entry name" value="ConA-like_dom_sf"/>
</dbReference>
<evidence type="ECO:0000313" key="3">
    <source>
        <dbReference type="Proteomes" id="UP000007110"/>
    </source>
</evidence>
<dbReference type="AlphaFoldDB" id="A0A7M7NRI7"/>
<dbReference type="GeneID" id="115923286"/>
<protein>
    <recommendedName>
        <fullName evidence="1">MAM domain-containing protein</fullName>
    </recommendedName>
</protein>
<accession>A0A7M7NRI7</accession>
<dbReference type="Pfam" id="PF00629">
    <property type="entry name" value="MAM"/>
    <property type="match status" value="1"/>
</dbReference>
<dbReference type="InterPro" id="IPR051560">
    <property type="entry name" value="MAM_domain-containing"/>
</dbReference>
<dbReference type="PANTHER" id="PTHR23282:SF142">
    <property type="entry name" value="MAM DOMAIN-CONTAINING PROTEIN"/>
    <property type="match status" value="1"/>
</dbReference>
<evidence type="ECO:0000259" key="1">
    <source>
        <dbReference type="PROSITE" id="PS50060"/>
    </source>
</evidence>
<dbReference type="KEGG" id="spu:115923286"/>
<proteinExistence type="predicted"/>
<dbReference type="OrthoDB" id="10493117at2759"/>
<keyword evidence="3" id="KW-1185">Reference proteome</keyword>
<dbReference type="PANTHER" id="PTHR23282">
    <property type="entry name" value="APICAL ENDOSOMAL GLYCOPROTEIN PRECURSOR"/>
    <property type="match status" value="1"/>
</dbReference>
<evidence type="ECO:0000313" key="2">
    <source>
        <dbReference type="EnsemblMetazoa" id="XP_030839574"/>
    </source>
</evidence>
<dbReference type="PROSITE" id="PS50060">
    <property type="entry name" value="MAM_2"/>
    <property type="match status" value="1"/>
</dbReference>
<organism evidence="2 3">
    <name type="scientific">Strongylocentrotus purpuratus</name>
    <name type="common">Purple sea urchin</name>
    <dbReference type="NCBI Taxonomy" id="7668"/>
    <lineage>
        <taxon>Eukaryota</taxon>
        <taxon>Metazoa</taxon>
        <taxon>Echinodermata</taxon>
        <taxon>Eleutherozoa</taxon>
        <taxon>Echinozoa</taxon>
        <taxon>Echinoidea</taxon>
        <taxon>Euechinoidea</taxon>
        <taxon>Echinacea</taxon>
        <taxon>Camarodonta</taxon>
        <taxon>Echinidea</taxon>
        <taxon>Strongylocentrotidae</taxon>
        <taxon>Strongylocentrotus</taxon>
    </lineage>
</organism>
<dbReference type="EnsemblMetazoa" id="XM_030983714">
    <property type="protein sequence ID" value="XP_030839574"/>
    <property type="gene ID" value="LOC115923286"/>
</dbReference>
<reference evidence="2" key="2">
    <citation type="submission" date="2021-01" db="UniProtKB">
        <authorList>
            <consortium name="EnsemblMetazoa"/>
        </authorList>
    </citation>
    <scope>IDENTIFICATION</scope>
</reference>
<feature type="domain" description="MAM" evidence="1">
    <location>
        <begin position="1"/>
        <end position="137"/>
    </location>
</feature>
<dbReference type="RefSeq" id="XP_030839574.1">
    <property type="nucleotide sequence ID" value="XM_030983714.1"/>
</dbReference>
<name>A0A7M7NRI7_STRPU</name>
<dbReference type="GO" id="GO:0016020">
    <property type="term" value="C:membrane"/>
    <property type="evidence" value="ECO:0007669"/>
    <property type="project" value="InterPro"/>
</dbReference>
<dbReference type="SMART" id="SM00137">
    <property type="entry name" value="MAM"/>
    <property type="match status" value="1"/>
</dbReference>
<dbReference type="SUPFAM" id="SSF49899">
    <property type="entry name" value="Concanavalin A-like lectins/glucanases"/>
    <property type="match status" value="1"/>
</dbReference>
<reference evidence="3" key="1">
    <citation type="submission" date="2015-02" db="EMBL/GenBank/DDBJ databases">
        <title>Genome sequencing for Strongylocentrotus purpuratus.</title>
        <authorList>
            <person name="Murali S."/>
            <person name="Liu Y."/>
            <person name="Vee V."/>
            <person name="English A."/>
            <person name="Wang M."/>
            <person name="Skinner E."/>
            <person name="Han Y."/>
            <person name="Muzny D.M."/>
            <person name="Worley K.C."/>
            <person name="Gibbs R.A."/>
        </authorList>
    </citation>
    <scope>NUCLEOTIDE SEQUENCE</scope>
</reference>
<dbReference type="Proteomes" id="UP000007110">
    <property type="component" value="Unassembled WGS sequence"/>
</dbReference>
<dbReference type="InterPro" id="IPR000998">
    <property type="entry name" value="MAM_dom"/>
</dbReference>
<dbReference type="InParanoid" id="A0A7M7NRI7"/>
<sequence>MQGVDDDFDWKLASTSGTANTGPLQDHTGNTGADGRFLWADSYNGGGGQKAAIATPPFNLTGDEGWLTFWYHLYGDGKLEIRVCQDGETVLAFDGDQENEWHEQNMTVSCGDNPVQITFTSTRSSSLSDVGGDDLFLYHRLPR</sequence>
<dbReference type="Gene3D" id="2.60.120.200">
    <property type="match status" value="1"/>
</dbReference>
<dbReference type="CDD" id="cd06263">
    <property type="entry name" value="MAM"/>
    <property type="match status" value="1"/>
</dbReference>